<feature type="transmembrane region" description="Helical" evidence="8">
    <location>
        <begin position="246"/>
        <end position="266"/>
    </location>
</feature>
<protein>
    <submittedName>
        <fullName evidence="10">Polysaccharide biosynthesis tyrosine autokinase</fullName>
        <ecNumber evidence="10">2.7.10.2</ecNumber>
    </submittedName>
</protein>
<dbReference type="PANTHER" id="PTHR32309">
    <property type="entry name" value="TYROSINE-PROTEIN KINASE"/>
    <property type="match status" value="1"/>
</dbReference>
<gene>
    <name evidence="10" type="ORF">D8780_04430</name>
</gene>
<evidence type="ECO:0000256" key="7">
    <source>
        <dbReference type="ARBA" id="ARBA00023136"/>
    </source>
</evidence>
<dbReference type="Pfam" id="PF02706">
    <property type="entry name" value="Wzz"/>
    <property type="match status" value="1"/>
</dbReference>
<evidence type="ECO:0000256" key="3">
    <source>
        <dbReference type="ARBA" id="ARBA00022692"/>
    </source>
</evidence>
<evidence type="ECO:0000256" key="4">
    <source>
        <dbReference type="ARBA" id="ARBA00022741"/>
    </source>
</evidence>
<feature type="domain" description="Polysaccharide chain length determinant N-terminal" evidence="9">
    <location>
        <begin position="36"/>
        <end position="83"/>
    </location>
</feature>
<name>A0A3L7JB15_9HYPH</name>
<dbReference type="NCBIfam" id="TIGR01007">
    <property type="entry name" value="eps_fam"/>
    <property type="match status" value="1"/>
</dbReference>
<evidence type="ECO:0000256" key="1">
    <source>
        <dbReference type="ARBA" id="ARBA00004651"/>
    </source>
</evidence>
<evidence type="ECO:0000259" key="9">
    <source>
        <dbReference type="Pfam" id="PF02706"/>
    </source>
</evidence>
<keyword evidence="5" id="KW-0067">ATP-binding</keyword>
<dbReference type="EMBL" id="RCWN01000001">
    <property type="protein sequence ID" value="RLQ87565.1"/>
    <property type="molecule type" value="Genomic_DNA"/>
</dbReference>
<dbReference type="InterPro" id="IPR050445">
    <property type="entry name" value="Bact_polysacc_biosynth/exp"/>
</dbReference>
<keyword evidence="11" id="KW-1185">Reference proteome</keyword>
<evidence type="ECO:0000256" key="8">
    <source>
        <dbReference type="SAM" id="Phobius"/>
    </source>
</evidence>
<dbReference type="InterPro" id="IPR003856">
    <property type="entry name" value="LPS_length_determ_N"/>
</dbReference>
<feature type="transmembrane region" description="Helical" evidence="8">
    <location>
        <begin position="49"/>
        <end position="70"/>
    </location>
</feature>
<comment type="subcellular location">
    <subcellularLocation>
        <location evidence="1">Cell membrane</location>
        <topology evidence="1">Multi-pass membrane protein</topology>
    </subcellularLocation>
</comment>
<keyword evidence="4" id="KW-0547">Nucleotide-binding</keyword>
<organism evidence="10 11">
    <name type="scientific">Notoacmeibacter ruber</name>
    <dbReference type="NCBI Taxonomy" id="2670375"/>
    <lineage>
        <taxon>Bacteria</taxon>
        <taxon>Pseudomonadati</taxon>
        <taxon>Pseudomonadota</taxon>
        <taxon>Alphaproteobacteria</taxon>
        <taxon>Hyphomicrobiales</taxon>
        <taxon>Notoacmeibacteraceae</taxon>
        <taxon>Notoacmeibacter</taxon>
    </lineage>
</organism>
<evidence type="ECO:0000256" key="2">
    <source>
        <dbReference type="ARBA" id="ARBA00022475"/>
    </source>
</evidence>
<evidence type="ECO:0000256" key="5">
    <source>
        <dbReference type="ARBA" id="ARBA00022840"/>
    </source>
</evidence>
<dbReference type="InterPro" id="IPR005702">
    <property type="entry name" value="Wzc-like_C"/>
</dbReference>
<keyword evidence="10" id="KW-0808">Transferase</keyword>
<dbReference type="SUPFAM" id="SSF52540">
    <property type="entry name" value="P-loop containing nucleoside triphosphate hydrolases"/>
    <property type="match status" value="1"/>
</dbReference>
<evidence type="ECO:0000313" key="11">
    <source>
        <dbReference type="Proteomes" id="UP000281094"/>
    </source>
</evidence>
<dbReference type="Gene3D" id="3.40.50.300">
    <property type="entry name" value="P-loop containing nucleotide triphosphate hydrolases"/>
    <property type="match status" value="1"/>
</dbReference>
<dbReference type="Proteomes" id="UP000281094">
    <property type="component" value="Unassembled WGS sequence"/>
</dbReference>
<keyword evidence="10" id="KW-0418">Kinase</keyword>
<dbReference type="GO" id="GO:0005524">
    <property type="term" value="F:ATP binding"/>
    <property type="evidence" value="ECO:0007669"/>
    <property type="project" value="UniProtKB-KW"/>
</dbReference>
<evidence type="ECO:0000313" key="10">
    <source>
        <dbReference type="EMBL" id="RLQ87565.1"/>
    </source>
</evidence>
<dbReference type="CDD" id="cd05387">
    <property type="entry name" value="BY-kinase"/>
    <property type="match status" value="1"/>
</dbReference>
<dbReference type="AlphaFoldDB" id="A0A3L7JB15"/>
<dbReference type="RefSeq" id="WP_121644534.1">
    <property type="nucleotide sequence ID" value="NZ_RCWN01000001.1"/>
</dbReference>
<comment type="caution">
    <text evidence="10">The sequence shown here is derived from an EMBL/GenBank/DDBJ whole genome shotgun (WGS) entry which is preliminary data.</text>
</comment>
<accession>A0A3L7JB15</accession>
<proteinExistence type="predicted"/>
<dbReference type="EC" id="2.7.10.2" evidence="10"/>
<dbReference type="InterPro" id="IPR027417">
    <property type="entry name" value="P-loop_NTPase"/>
</dbReference>
<keyword evidence="7 8" id="KW-0472">Membrane</keyword>
<evidence type="ECO:0000256" key="6">
    <source>
        <dbReference type="ARBA" id="ARBA00022989"/>
    </source>
</evidence>
<dbReference type="GO" id="GO:0004715">
    <property type="term" value="F:non-membrane spanning protein tyrosine kinase activity"/>
    <property type="evidence" value="ECO:0007669"/>
    <property type="project" value="UniProtKB-EC"/>
</dbReference>
<keyword evidence="6 8" id="KW-1133">Transmembrane helix</keyword>
<keyword evidence="3 8" id="KW-0812">Transmembrane</keyword>
<reference evidence="10 11" key="1">
    <citation type="submission" date="2018-10" db="EMBL/GenBank/DDBJ databases">
        <title>Notoacmeibacter sp. M2BS9Y-3-1, whole genome shotgun sequence.</title>
        <authorList>
            <person name="Tuo L."/>
        </authorList>
    </citation>
    <scope>NUCLEOTIDE SEQUENCE [LARGE SCALE GENOMIC DNA]</scope>
    <source>
        <strain evidence="10 11">M2BS9Y-3-1</strain>
    </source>
</reference>
<keyword evidence="2" id="KW-1003">Cell membrane</keyword>
<sequence length="548" mass="59279">MLQRHIASADHSGANLPAEVAYGAPAGTLDMEEEKRIDLLALLGYVIRWRWLIAIFLLAGLLLGLAYSVIAPKMYQATARLELTMPMIVEGGVVSSSRDRLTLMNALEHVKSSRVGQRLVTQLNLAQNDEFLRLEGNPSLSKILRRAFGIGGRDLSSMSEERLERLALGKYKSIVNPVAKRDTSIIDIHVRFPDPEMAALIANGAAQVYANQIREFAVVSSPQPLGAEILERAVAPGAAYAPQRTLSVLVTLVLAGLAAAATIFLMELMNNKFMTPEQVESELNVPILGVIPFFKPADRTSRDLDSPTSAISEAYRSLRTNLTFLSSNGAPRTVAITSTEAAEGSSSVARKLAQDFSALGLNILLIDCNLRYPKQHFLFGIENLTGLSDLLSNNDDDVSLSSLLNGKNDGRSAAKVFRETSTPGLKLMTAGAIPSNPVDLLASSRMSKLVAALSDHFDLIIFDCPPILGLADAPLISRLAEGTAMVVSQKQVARKSAVHAALRIRRVNGRIFGAVFNKYDAGRSEGYPSHHRILYDYGGCQGADSENI</sequence>
<dbReference type="PANTHER" id="PTHR32309:SF13">
    <property type="entry name" value="FERRIC ENTEROBACTIN TRANSPORT PROTEIN FEPE"/>
    <property type="match status" value="1"/>
</dbReference>
<dbReference type="GO" id="GO:0005886">
    <property type="term" value="C:plasma membrane"/>
    <property type="evidence" value="ECO:0007669"/>
    <property type="project" value="UniProtKB-SubCell"/>
</dbReference>